<dbReference type="PROSITE" id="PS50263">
    <property type="entry name" value="CN_HYDROLASE"/>
    <property type="match status" value="1"/>
</dbReference>
<proteinExistence type="predicted"/>
<dbReference type="PANTHER" id="PTHR43674:SF16">
    <property type="entry name" value="CARBON-NITROGEN FAMILY, PUTATIVE (AFU_ORTHOLOGUE AFUA_5G02350)-RELATED"/>
    <property type="match status" value="1"/>
</dbReference>
<protein>
    <recommendedName>
        <fullName evidence="2">CN hydrolase domain-containing protein</fullName>
    </recommendedName>
</protein>
<name>A0ABP8TD03_9ACTN</name>
<gene>
    <name evidence="3" type="ORF">GCM10023195_04300</name>
</gene>
<dbReference type="InterPro" id="IPR050345">
    <property type="entry name" value="Aliph_Amidase/BUP"/>
</dbReference>
<dbReference type="SUPFAM" id="SSF56317">
    <property type="entry name" value="Carbon-nitrogen hydrolase"/>
    <property type="match status" value="1"/>
</dbReference>
<dbReference type="PANTHER" id="PTHR43674">
    <property type="entry name" value="NITRILASE C965.09-RELATED"/>
    <property type="match status" value="1"/>
</dbReference>
<comment type="caution">
    <text evidence="3">The sequence shown here is derived from an EMBL/GenBank/DDBJ whole genome shotgun (WGS) entry which is preliminary data.</text>
</comment>
<evidence type="ECO:0000256" key="1">
    <source>
        <dbReference type="ARBA" id="ARBA00022801"/>
    </source>
</evidence>
<evidence type="ECO:0000259" key="2">
    <source>
        <dbReference type="PROSITE" id="PS50263"/>
    </source>
</evidence>
<keyword evidence="1" id="KW-0378">Hydrolase</keyword>
<sequence length="197" mass="21641">MWVVVGGNHRLTPPNRPHNSLYVISDQGEPVGRYDKRRCSHTEIGDWYSPGFDACVFDVDGFRFGCALCIEINFPELFLEYAASGVDCVLFSSYSRDPIFEVLARAHAAAGLWISVSVPAQCSAAMPSGVIGPHGYRLGSCAGDGRPGLVCVRLDRGDPALDVALHKARPWRARARAGDLYETRRVDDPRSVAKTRF</sequence>
<dbReference type="InterPro" id="IPR003010">
    <property type="entry name" value="C-N_Hydrolase"/>
</dbReference>
<evidence type="ECO:0000313" key="3">
    <source>
        <dbReference type="EMBL" id="GAA4601603.1"/>
    </source>
</evidence>
<dbReference type="InterPro" id="IPR036526">
    <property type="entry name" value="C-N_Hydrolase_sf"/>
</dbReference>
<dbReference type="RefSeq" id="WP_345347224.1">
    <property type="nucleotide sequence ID" value="NZ_BAABHJ010000001.1"/>
</dbReference>
<dbReference type="EMBL" id="BAABHJ010000001">
    <property type="protein sequence ID" value="GAA4601603.1"/>
    <property type="molecule type" value="Genomic_DNA"/>
</dbReference>
<feature type="domain" description="CN hydrolase" evidence="2">
    <location>
        <begin position="1"/>
        <end position="156"/>
    </location>
</feature>
<dbReference type="Proteomes" id="UP001500212">
    <property type="component" value="Unassembled WGS sequence"/>
</dbReference>
<keyword evidence="4" id="KW-1185">Reference proteome</keyword>
<accession>A0ABP8TD03</accession>
<organism evidence="3 4">
    <name type="scientific">Actinoallomurus liliacearum</name>
    <dbReference type="NCBI Taxonomy" id="1080073"/>
    <lineage>
        <taxon>Bacteria</taxon>
        <taxon>Bacillati</taxon>
        <taxon>Actinomycetota</taxon>
        <taxon>Actinomycetes</taxon>
        <taxon>Streptosporangiales</taxon>
        <taxon>Thermomonosporaceae</taxon>
        <taxon>Actinoallomurus</taxon>
    </lineage>
</organism>
<dbReference type="Pfam" id="PF00795">
    <property type="entry name" value="CN_hydrolase"/>
    <property type="match status" value="1"/>
</dbReference>
<reference evidence="4" key="1">
    <citation type="journal article" date="2019" name="Int. J. Syst. Evol. Microbiol.">
        <title>The Global Catalogue of Microorganisms (GCM) 10K type strain sequencing project: providing services to taxonomists for standard genome sequencing and annotation.</title>
        <authorList>
            <consortium name="The Broad Institute Genomics Platform"/>
            <consortium name="The Broad Institute Genome Sequencing Center for Infectious Disease"/>
            <person name="Wu L."/>
            <person name="Ma J."/>
        </authorList>
    </citation>
    <scope>NUCLEOTIDE SEQUENCE [LARGE SCALE GENOMIC DNA]</scope>
    <source>
        <strain evidence="4">JCM 17938</strain>
    </source>
</reference>
<evidence type="ECO:0000313" key="4">
    <source>
        <dbReference type="Proteomes" id="UP001500212"/>
    </source>
</evidence>
<dbReference type="CDD" id="cd07197">
    <property type="entry name" value="nitrilase"/>
    <property type="match status" value="1"/>
</dbReference>
<dbReference type="Gene3D" id="3.60.110.10">
    <property type="entry name" value="Carbon-nitrogen hydrolase"/>
    <property type="match status" value="1"/>
</dbReference>